<dbReference type="SUPFAM" id="SSF57850">
    <property type="entry name" value="RING/U-box"/>
    <property type="match status" value="1"/>
</dbReference>
<dbReference type="GO" id="GO:0016567">
    <property type="term" value="P:protein ubiquitination"/>
    <property type="evidence" value="ECO:0007669"/>
    <property type="project" value="InterPro"/>
</dbReference>
<proteinExistence type="inferred from homology"/>
<name>A0A8S0S1N1_OLEEU</name>
<feature type="transmembrane region" description="Helical" evidence="16">
    <location>
        <begin position="56"/>
        <end position="76"/>
    </location>
</feature>
<dbReference type="PROSITE" id="PS50089">
    <property type="entry name" value="ZF_RING_2"/>
    <property type="match status" value="1"/>
</dbReference>
<evidence type="ECO:0000256" key="2">
    <source>
        <dbReference type="ARBA" id="ARBA00004167"/>
    </source>
</evidence>
<dbReference type="GO" id="GO:0008270">
    <property type="term" value="F:zinc ion binding"/>
    <property type="evidence" value="ECO:0007669"/>
    <property type="project" value="UniProtKB-KW"/>
</dbReference>
<dbReference type="FunFam" id="3.30.40.10:FF:000233">
    <property type="entry name" value="RING-H2 finger protein ATL54"/>
    <property type="match status" value="1"/>
</dbReference>
<dbReference type="Gramene" id="OE9A085107T1">
    <property type="protein sequence ID" value="OE9A085107C1"/>
    <property type="gene ID" value="OE9A085107"/>
</dbReference>
<evidence type="ECO:0000313" key="18">
    <source>
        <dbReference type="EMBL" id="CAA2985465.1"/>
    </source>
</evidence>
<dbReference type="PANTHER" id="PTHR46913">
    <property type="entry name" value="RING-H2 FINGER PROTEIN ATL16"/>
    <property type="match status" value="1"/>
</dbReference>
<organism evidence="18 19">
    <name type="scientific">Olea europaea subsp. europaea</name>
    <dbReference type="NCBI Taxonomy" id="158383"/>
    <lineage>
        <taxon>Eukaryota</taxon>
        <taxon>Viridiplantae</taxon>
        <taxon>Streptophyta</taxon>
        <taxon>Embryophyta</taxon>
        <taxon>Tracheophyta</taxon>
        <taxon>Spermatophyta</taxon>
        <taxon>Magnoliopsida</taxon>
        <taxon>eudicotyledons</taxon>
        <taxon>Gunneridae</taxon>
        <taxon>Pentapetalae</taxon>
        <taxon>asterids</taxon>
        <taxon>lamiids</taxon>
        <taxon>Lamiales</taxon>
        <taxon>Oleaceae</taxon>
        <taxon>Oleeae</taxon>
        <taxon>Olea</taxon>
    </lineage>
</organism>
<evidence type="ECO:0000256" key="9">
    <source>
        <dbReference type="ARBA" id="ARBA00022786"/>
    </source>
</evidence>
<keyword evidence="9" id="KW-0833">Ubl conjugation pathway</keyword>
<evidence type="ECO:0000256" key="16">
    <source>
        <dbReference type="SAM" id="Phobius"/>
    </source>
</evidence>
<accession>A0A8S0S1N1</accession>
<dbReference type="InterPro" id="IPR001841">
    <property type="entry name" value="Znf_RING"/>
</dbReference>
<dbReference type="Gene3D" id="3.30.40.10">
    <property type="entry name" value="Zinc/RING finger domain, C3HC4 (zinc finger)"/>
    <property type="match status" value="1"/>
</dbReference>
<dbReference type="AlphaFoldDB" id="A0A8S0S1N1"/>
<comment type="subcellular location">
    <subcellularLocation>
        <location evidence="2">Membrane</location>
        <topology evidence="2">Single-pass membrane protein</topology>
    </subcellularLocation>
</comment>
<dbReference type="Pfam" id="PF13639">
    <property type="entry name" value="zf-RING_2"/>
    <property type="match status" value="1"/>
</dbReference>
<feature type="compositionally biased region" description="Polar residues" evidence="15">
    <location>
        <begin position="381"/>
        <end position="391"/>
    </location>
</feature>
<evidence type="ECO:0000256" key="12">
    <source>
        <dbReference type="ARBA" id="ARBA00023136"/>
    </source>
</evidence>
<evidence type="ECO:0000256" key="11">
    <source>
        <dbReference type="ARBA" id="ARBA00022989"/>
    </source>
</evidence>
<evidence type="ECO:0000256" key="7">
    <source>
        <dbReference type="ARBA" id="ARBA00022723"/>
    </source>
</evidence>
<dbReference type="GO" id="GO:0016020">
    <property type="term" value="C:membrane"/>
    <property type="evidence" value="ECO:0007669"/>
    <property type="project" value="UniProtKB-SubCell"/>
</dbReference>
<evidence type="ECO:0000256" key="13">
    <source>
        <dbReference type="ARBA" id="ARBA00024209"/>
    </source>
</evidence>
<evidence type="ECO:0000259" key="17">
    <source>
        <dbReference type="PROSITE" id="PS50089"/>
    </source>
</evidence>
<dbReference type="PANTHER" id="PTHR46913:SF19">
    <property type="entry name" value="RING-TYPE E3 UBIQUITIN TRANSFERASE"/>
    <property type="match status" value="1"/>
</dbReference>
<reference evidence="18 19" key="1">
    <citation type="submission" date="2019-12" db="EMBL/GenBank/DDBJ databases">
        <authorList>
            <person name="Alioto T."/>
            <person name="Alioto T."/>
            <person name="Gomez Garrido J."/>
        </authorList>
    </citation>
    <scope>NUCLEOTIDE SEQUENCE [LARGE SCALE GENOMIC DNA]</scope>
</reference>
<evidence type="ECO:0000256" key="15">
    <source>
        <dbReference type="SAM" id="MobiDB-lite"/>
    </source>
</evidence>
<keyword evidence="12 16" id="KW-0472">Membrane</keyword>
<evidence type="ECO:0000256" key="6">
    <source>
        <dbReference type="ARBA" id="ARBA00022692"/>
    </source>
</evidence>
<dbReference type="EMBL" id="CACTIH010003809">
    <property type="protein sequence ID" value="CAA2985465.1"/>
    <property type="molecule type" value="Genomic_DNA"/>
</dbReference>
<feature type="region of interest" description="Disordered" evidence="15">
    <location>
        <begin position="362"/>
        <end position="391"/>
    </location>
</feature>
<keyword evidence="5" id="KW-0808">Transferase</keyword>
<evidence type="ECO:0000256" key="8">
    <source>
        <dbReference type="ARBA" id="ARBA00022771"/>
    </source>
</evidence>
<dbReference type="EC" id="2.3.2.27" evidence="4"/>
<evidence type="ECO:0000256" key="3">
    <source>
        <dbReference type="ARBA" id="ARBA00004906"/>
    </source>
</evidence>
<dbReference type="GO" id="GO:0061630">
    <property type="term" value="F:ubiquitin protein ligase activity"/>
    <property type="evidence" value="ECO:0007669"/>
    <property type="project" value="UniProtKB-EC"/>
</dbReference>
<keyword evidence="19" id="KW-1185">Reference proteome</keyword>
<comment type="similarity">
    <text evidence="13">Belongs to the RING-type zinc finger family. ATL subfamily.</text>
</comment>
<evidence type="ECO:0000256" key="5">
    <source>
        <dbReference type="ARBA" id="ARBA00022679"/>
    </source>
</evidence>
<dbReference type="SMART" id="SM00184">
    <property type="entry name" value="RING"/>
    <property type="match status" value="1"/>
</dbReference>
<keyword evidence="6 16" id="KW-0812">Transmembrane</keyword>
<dbReference type="OrthoDB" id="9984778at2759"/>
<keyword evidence="8 14" id="KW-0863">Zinc-finger</keyword>
<evidence type="ECO:0000256" key="10">
    <source>
        <dbReference type="ARBA" id="ARBA00022833"/>
    </source>
</evidence>
<comment type="pathway">
    <text evidence="3">Protein modification; protein ubiquitination.</text>
</comment>
<comment type="caution">
    <text evidence="18">The sequence shown here is derived from an EMBL/GenBank/DDBJ whole genome shotgun (WGS) entry which is preliminary data.</text>
</comment>
<evidence type="ECO:0000256" key="1">
    <source>
        <dbReference type="ARBA" id="ARBA00000900"/>
    </source>
</evidence>
<keyword evidence="7" id="KW-0479">Metal-binding</keyword>
<dbReference type="Proteomes" id="UP000594638">
    <property type="component" value="Unassembled WGS sequence"/>
</dbReference>
<feature type="domain" description="RING-type" evidence="17">
    <location>
        <begin position="149"/>
        <end position="191"/>
    </location>
</feature>
<evidence type="ECO:0000256" key="14">
    <source>
        <dbReference type="PROSITE-ProRule" id="PRU00175"/>
    </source>
</evidence>
<dbReference type="CDD" id="cd16461">
    <property type="entry name" value="RING-H2_EL5-like"/>
    <property type="match status" value="1"/>
</dbReference>
<dbReference type="InterPro" id="IPR013083">
    <property type="entry name" value="Znf_RING/FYVE/PHD"/>
</dbReference>
<keyword evidence="11 16" id="KW-1133">Transmembrane helix</keyword>
<protein>
    <recommendedName>
        <fullName evidence="4">RING-type E3 ubiquitin transferase</fullName>
        <ecNumber evidence="4">2.3.2.27</ecNumber>
    </recommendedName>
</protein>
<gene>
    <name evidence="18" type="ORF">OLEA9_A085107</name>
</gene>
<sequence length="391" mass="44456">MGFSHRKLFSEDEIRKADKGLDRCNFCYSGCPDECKNTNILFTSSPPSSKHEMPTILITMLCILAAAFMFLVYLTFRRYRWNLRNSRRRNSPTLENANNREDFIEENQGPVGGPPIWYIRTFGLQQSVIDSISVFKYDKVQGLIEGTDCSVCLNEFQEDENLRLLPKCSHAFHLPCIDTWLRSHQNCPVCRAPVVSNANPSPVNSMLTNSNDLGSREEAQIDSELDQRVVETDETREMRVGIENESPTQIEDRKLADLLHKNSVRPSLRNGKLRVLSDLVDNRVKLDEELQPVRRSISMDFSSASMLYNAVVDIQAKKDEGCSDTRLAILQNSDRNANRGSRNSSIYRLIKSASLRHSLRKGPIPMKRSSFAGKRSLRKYSASQDSVPTRA</sequence>
<evidence type="ECO:0000256" key="4">
    <source>
        <dbReference type="ARBA" id="ARBA00012483"/>
    </source>
</evidence>
<evidence type="ECO:0000313" key="19">
    <source>
        <dbReference type="Proteomes" id="UP000594638"/>
    </source>
</evidence>
<dbReference type="InterPro" id="IPR044600">
    <property type="entry name" value="ATL1/ATL16-like"/>
</dbReference>
<keyword evidence="10" id="KW-0862">Zinc</keyword>
<comment type="catalytic activity">
    <reaction evidence="1">
        <text>S-ubiquitinyl-[E2 ubiquitin-conjugating enzyme]-L-cysteine + [acceptor protein]-L-lysine = [E2 ubiquitin-conjugating enzyme]-L-cysteine + N(6)-ubiquitinyl-[acceptor protein]-L-lysine.</text>
        <dbReference type="EC" id="2.3.2.27"/>
    </reaction>
</comment>